<sequence>MIILSILFSFKVMHFALNKAITTADAIVSEKAVDLGAKIYEKNDDCRVWVTSQVLDKLKTSLSNEQGQRLEGFVNEEKTTKGVATFTPETSIQNSAEALSRKGVVLVIVDESEMQSTNTDKRTAVLTPSEFIRKYETACNIYDNLPYEKHFIDLLLLSVFNDKITQQITSKIEKK</sequence>
<dbReference type="AlphaFoldDB" id="A0A0F9D6K0"/>
<protein>
    <submittedName>
        <fullName evidence="1">Uncharacterized protein</fullName>
    </submittedName>
</protein>
<organism evidence="1">
    <name type="scientific">marine sediment metagenome</name>
    <dbReference type="NCBI Taxonomy" id="412755"/>
    <lineage>
        <taxon>unclassified sequences</taxon>
        <taxon>metagenomes</taxon>
        <taxon>ecological metagenomes</taxon>
    </lineage>
</organism>
<accession>A0A0F9D6K0</accession>
<evidence type="ECO:0000313" key="1">
    <source>
        <dbReference type="EMBL" id="KKL07693.1"/>
    </source>
</evidence>
<reference evidence="1" key="1">
    <citation type="journal article" date="2015" name="Nature">
        <title>Complex archaea that bridge the gap between prokaryotes and eukaryotes.</title>
        <authorList>
            <person name="Spang A."/>
            <person name="Saw J.H."/>
            <person name="Jorgensen S.L."/>
            <person name="Zaremba-Niedzwiedzka K."/>
            <person name="Martijn J."/>
            <person name="Lind A.E."/>
            <person name="van Eijk R."/>
            <person name="Schleper C."/>
            <person name="Guy L."/>
            <person name="Ettema T.J."/>
        </authorList>
    </citation>
    <scope>NUCLEOTIDE SEQUENCE</scope>
</reference>
<dbReference type="EMBL" id="LAZR01043183">
    <property type="protein sequence ID" value="KKL07693.1"/>
    <property type="molecule type" value="Genomic_DNA"/>
</dbReference>
<name>A0A0F9D6K0_9ZZZZ</name>
<gene>
    <name evidence="1" type="ORF">LCGC14_2583470</name>
</gene>
<comment type="caution">
    <text evidence="1">The sequence shown here is derived from an EMBL/GenBank/DDBJ whole genome shotgun (WGS) entry which is preliminary data.</text>
</comment>
<proteinExistence type="predicted"/>